<protein>
    <submittedName>
        <fullName evidence="4">Uncharacterized protein</fullName>
    </submittedName>
</protein>
<dbReference type="AlphaFoldDB" id="W1PTE6"/>
<dbReference type="Proteomes" id="UP000017836">
    <property type="component" value="Unassembled WGS sequence"/>
</dbReference>
<accession>W1PTE6</accession>
<evidence type="ECO:0000313" key="4">
    <source>
        <dbReference type="EMBL" id="ERN13287.1"/>
    </source>
</evidence>
<organism evidence="4 5">
    <name type="scientific">Amborella trichopoda</name>
    <dbReference type="NCBI Taxonomy" id="13333"/>
    <lineage>
        <taxon>Eukaryota</taxon>
        <taxon>Viridiplantae</taxon>
        <taxon>Streptophyta</taxon>
        <taxon>Embryophyta</taxon>
        <taxon>Tracheophyta</taxon>
        <taxon>Spermatophyta</taxon>
        <taxon>Magnoliopsida</taxon>
        <taxon>Amborellales</taxon>
        <taxon>Amborellaceae</taxon>
        <taxon>Amborella</taxon>
    </lineage>
</organism>
<feature type="coiled-coil region" evidence="3">
    <location>
        <begin position="49"/>
        <end position="76"/>
    </location>
</feature>
<gene>
    <name evidence="4" type="ORF">AMTR_s00041p00052230</name>
</gene>
<dbReference type="PANTHER" id="PTHR19321:SF7">
    <property type="entry name" value="65-KDA MICROTUBULE-ASSOCIATED PROTEIN 3"/>
    <property type="match status" value="1"/>
</dbReference>
<evidence type="ECO:0000313" key="5">
    <source>
        <dbReference type="Proteomes" id="UP000017836"/>
    </source>
</evidence>
<dbReference type="EMBL" id="KI392588">
    <property type="protein sequence ID" value="ERN13287.1"/>
    <property type="molecule type" value="Genomic_DNA"/>
</dbReference>
<dbReference type="GO" id="GO:0005874">
    <property type="term" value="C:microtubule"/>
    <property type="evidence" value="ECO:0007669"/>
    <property type="project" value="UniProtKB-KW"/>
</dbReference>
<dbReference type="InterPro" id="IPR007145">
    <property type="entry name" value="MAP65_Ase1_PRC1"/>
</dbReference>
<sequence length="83" mass="9762">MLPQLEEMRKRKVDRINQFSDVLGQIQKISREISGSTLHNSSKIIVDESDLSLRKLEEFHNQLQALQKEKSDRLKQVMEHMNS</sequence>
<reference evidence="5" key="1">
    <citation type="journal article" date="2013" name="Science">
        <title>The Amborella genome and the evolution of flowering plants.</title>
        <authorList>
            <consortium name="Amborella Genome Project"/>
        </authorList>
    </citation>
    <scope>NUCLEOTIDE SEQUENCE [LARGE SCALE GENOMIC DNA]</scope>
</reference>
<keyword evidence="5" id="KW-1185">Reference proteome</keyword>
<dbReference type="GO" id="GO:0008017">
    <property type="term" value="F:microtubule binding"/>
    <property type="evidence" value="ECO:0007669"/>
    <property type="project" value="InterPro"/>
</dbReference>
<comment type="similarity">
    <text evidence="1">Belongs to the MAP65/ASE1 family.</text>
</comment>
<keyword evidence="3" id="KW-0175">Coiled coil</keyword>
<evidence type="ECO:0000256" key="1">
    <source>
        <dbReference type="ARBA" id="ARBA00006187"/>
    </source>
</evidence>
<dbReference type="HOGENOM" id="CLU_2545654_0_0_1"/>
<dbReference type="Gramene" id="ERN13287">
    <property type="protein sequence ID" value="ERN13287"/>
    <property type="gene ID" value="AMTR_s00041p00052230"/>
</dbReference>
<evidence type="ECO:0000256" key="3">
    <source>
        <dbReference type="SAM" id="Coils"/>
    </source>
</evidence>
<dbReference type="STRING" id="13333.W1PTE6"/>
<dbReference type="GO" id="GO:0000226">
    <property type="term" value="P:microtubule cytoskeleton organization"/>
    <property type="evidence" value="ECO:0007669"/>
    <property type="project" value="InterPro"/>
</dbReference>
<proteinExistence type="inferred from homology"/>
<dbReference type="eggNOG" id="KOG4302">
    <property type="taxonomic scope" value="Eukaryota"/>
</dbReference>
<dbReference type="Pfam" id="PF03999">
    <property type="entry name" value="MAP65_ASE1"/>
    <property type="match status" value="1"/>
</dbReference>
<evidence type="ECO:0000256" key="2">
    <source>
        <dbReference type="ARBA" id="ARBA00022701"/>
    </source>
</evidence>
<keyword evidence="2" id="KW-0493">Microtubule</keyword>
<name>W1PTE6_AMBTC</name>
<dbReference type="PANTHER" id="PTHR19321">
    <property type="entry name" value="PROTEIN REGULATOR OF CYTOKINESIS 1 PRC1-RELATED"/>
    <property type="match status" value="1"/>
</dbReference>